<sequence length="104" mass="11548">AWAAATFVLGPRPRTTLDDEHIMSWSALTALGTYDPRHGGHIILWDLGLLVRFPPGATILLPRALLRYSFVEIGPGETRHLLIQHTPAPVLNLTENGNRTDLEF</sequence>
<dbReference type="Proteomes" id="UP001218188">
    <property type="component" value="Unassembled WGS sequence"/>
</dbReference>
<keyword evidence="2" id="KW-1185">Reference proteome</keyword>
<feature type="non-terminal residue" evidence="1">
    <location>
        <position position="104"/>
    </location>
</feature>
<dbReference type="AlphaFoldDB" id="A0AAD6SET8"/>
<name>A0AAD6SET8_9AGAR</name>
<protein>
    <submittedName>
        <fullName evidence="1">Uncharacterized protein</fullName>
    </submittedName>
</protein>
<accession>A0AAD6SET8</accession>
<organism evidence="1 2">
    <name type="scientific">Mycena alexandri</name>
    <dbReference type="NCBI Taxonomy" id="1745969"/>
    <lineage>
        <taxon>Eukaryota</taxon>
        <taxon>Fungi</taxon>
        <taxon>Dikarya</taxon>
        <taxon>Basidiomycota</taxon>
        <taxon>Agaricomycotina</taxon>
        <taxon>Agaricomycetes</taxon>
        <taxon>Agaricomycetidae</taxon>
        <taxon>Agaricales</taxon>
        <taxon>Marasmiineae</taxon>
        <taxon>Mycenaceae</taxon>
        <taxon>Mycena</taxon>
    </lineage>
</organism>
<evidence type="ECO:0000313" key="2">
    <source>
        <dbReference type="Proteomes" id="UP001218188"/>
    </source>
</evidence>
<comment type="caution">
    <text evidence="1">The sequence shown here is derived from an EMBL/GenBank/DDBJ whole genome shotgun (WGS) entry which is preliminary data.</text>
</comment>
<gene>
    <name evidence="1" type="ORF">C8F04DRAFT_894827</name>
</gene>
<feature type="non-terminal residue" evidence="1">
    <location>
        <position position="1"/>
    </location>
</feature>
<reference evidence="1" key="1">
    <citation type="submission" date="2023-03" db="EMBL/GenBank/DDBJ databases">
        <title>Massive genome expansion in bonnet fungi (Mycena s.s.) driven by repeated elements and novel gene families across ecological guilds.</title>
        <authorList>
            <consortium name="Lawrence Berkeley National Laboratory"/>
            <person name="Harder C.B."/>
            <person name="Miyauchi S."/>
            <person name="Viragh M."/>
            <person name="Kuo A."/>
            <person name="Thoen E."/>
            <person name="Andreopoulos B."/>
            <person name="Lu D."/>
            <person name="Skrede I."/>
            <person name="Drula E."/>
            <person name="Henrissat B."/>
            <person name="Morin E."/>
            <person name="Kohler A."/>
            <person name="Barry K."/>
            <person name="LaButti K."/>
            <person name="Morin E."/>
            <person name="Salamov A."/>
            <person name="Lipzen A."/>
            <person name="Mereny Z."/>
            <person name="Hegedus B."/>
            <person name="Baldrian P."/>
            <person name="Stursova M."/>
            <person name="Weitz H."/>
            <person name="Taylor A."/>
            <person name="Grigoriev I.V."/>
            <person name="Nagy L.G."/>
            <person name="Martin F."/>
            <person name="Kauserud H."/>
        </authorList>
    </citation>
    <scope>NUCLEOTIDE SEQUENCE</scope>
    <source>
        <strain evidence="1">CBHHK200</strain>
    </source>
</reference>
<dbReference type="EMBL" id="JARJCM010000142">
    <property type="protein sequence ID" value="KAJ7026220.1"/>
    <property type="molecule type" value="Genomic_DNA"/>
</dbReference>
<dbReference type="Gene3D" id="3.60.130.30">
    <property type="match status" value="1"/>
</dbReference>
<proteinExistence type="predicted"/>
<evidence type="ECO:0000313" key="1">
    <source>
        <dbReference type="EMBL" id="KAJ7026220.1"/>
    </source>
</evidence>